<dbReference type="PROSITE" id="PS50830">
    <property type="entry name" value="TNASE_3"/>
    <property type="match status" value="1"/>
</dbReference>
<dbReference type="SUPFAM" id="SSF50199">
    <property type="entry name" value="Staphylococcal nuclease"/>
    <property type="match status" value="1"/>
</dbReference>
<gene>
    <name evidence="6" type="ORF">MBESOW_P0056</name>
</gene>
<evidence type="ECO:0000313" key="6">
    <source>
        <dbReference type="EMBL" id="GBH28803.1"/>
    </source>
</evidence>
<dbReference type="InterPro" id="IPR016071">
    <property type="entry name" value="Staphylococal_nuclease_OB-fold"/>
</dbReference>
<feature type="region of interest" description="Disordered" evidence="4">
    <location>
        <begin position="183"/>
        <end position="206"/>
    </location>
</feature>
<dbReference type="Gene3D" id="2.40.50.90">
    <property type="match status" value="1"/>
</dbReference>
<keyword evidence="1" id="KW-0540">Nuclease</keyword>
<dbReference type="Pfam" id="PF00565">
    <property type="entry name" value="SNase"/>
    <property type="match status" value="1"/>
</dbReference>
<dbReference type="PANTHER" id="PTHR12302:SF3">
    <property type="entry name" value="SERINE_THREONINE-PROTEIN KINASE 31"/>
    <property type="match status" value="1"/>
</dbReference>
<dbReference type="PANTHER" id="PTHR12302">
    <property type="entry name" value="EBNA2 BINDING PROTEIN P100"/>
    <property type="match status" value="1"/>
</dbReference>
<keyword evidence="3" id="KW-0378">Hydrolase</keyword>
<evidence type="ECO:0000259" key="5">
    <source>
        <dbReference type="PROSITE" id="PS50830"/>
    </source>
</evidence>
<dbReference type="GO" id="GO:0004519">
    <property type="term" value="F:endonuclease activity"/>
    <property type="evidence" value="ECO:0007669"/>
    <property type="project" value="UniProtKB-KW"/>
</dbReference>
<dbReference type="Proteomes" id="UP000290975">
    <property type="component" value="Unassembled WGS sequence"/>
</dbReference>
<proteinExistence type="predicted"/>
<accession>A0A401IWM9</accession>
<reference evidence="6 7" key="1">
    <citation type="submission" date="2014-12" db="EMBL/GenBank/DDBJ databases">
        <title>Whole genome sequencing of Sphingobium xenophagum OW59.</title>
        <authorList>
            <person name="Ohta Y."/>
            <person name="Nishi S."/>
            <person name="Hatada Y."/>
        </authorList>
    </citation>
    <scope>NUCLEOTIDE SEQUENCE [LARGE SCALE GENOMIC DNA]</scope>
    <source>
        <strain evidence="6 7">OW59</strain>
    </source>
</reference>
<organism evidence="6 7">
    <name type="scientific">Sphingobium xenophagum</name>
    <dbReference type="NCBI Taxonomy" id="121428"/>
    <lineage>
        <taxon>Bacteria</taxon>
        <taxon>Pseudomonadati</taxon>
        <taxon>Pseudomonadota</taxon>
        <taxon>Alphaproteobacteria</taxon>
        <taxon>Sphingomonadales</taxon>
        <taxon>Sphingomonadaceae</taxon>
        <taxon>Sphingobium</taxon>
    </lineage>
</organism>
<evidence type="ECO:0000256" key="3">
    <source>
        <dbReference type="ARBA" id="ARBA00022801"/>
    </source>
</evidence>
<dbReference type="RefSeq" id="WP_130751593.1">
    <property type="nucleotide sequence ID" value="NZ_BBQY01000001.1"/>
</dbReference>
<comment type="caution">
    <text evidence="6">The sequence shown here is derived from an EMBL/GenBank/DDBJ whole genome shotgun (WGS) entry which is preliminary data.</text>
</comment>
<keyword evidence="7" id="KW-1185">Reference proteome</keyword>
<evidence type="ECO:0000256" key="2">
    <source>
        <dbReference type="ARBA" id="ARBA00022759"/>
    </source>
</evidence>
<evidence type="ECO:0000256" key="4">
    <source>
        <dbReference type="SAM" id="MobiDB-lite"/>
    </source>
</evidence>
<protein>
    <recommendedName>
        <fullName evidence="5">TNase-like domain-containing protein</fullName>
    </recommendedName>
</protein>
<feature type="domain" description="TNase-like" evidence="5">
    <location>
        <begin position="15"/>
        <end position="179"/>
    </location>
</feature>
<dbReference type="InterPro" id="IPR035437">
    <property type="entry name" value="SNase_OB-fold_sf"/>
</dbReference>
<evidence type="ECO:0000256" key="1">
    <source>
        <dbReference type="ARBA" id="ARBA00022722"/>
    </source>
</evidence>
<keyword evidence="2" id="KW-0255">Endonuclease</keyword>
<evidence type="ECO:0000313" key="7">
    <source>
        <dbReference type="Proteomes" id="UP000290975"/>
    </source>
</evidence>
<dbReference type="EMBL" id="BBQY01000001">
    <property type="protein sequence ID" value="GBH28803.1"/>
    <property type="molecule type" value="Genomic_DNA"/>
</dbReference>
<dbReference type="SMART" id="SM00318">
    <property type="entry name" value="SNc"/>
    <property type="match status" value="1"/>
</dbReference>
<dbReference type="GO" id="GO:0016787">
    <property type="term" value="F:hydrolase activity"/>
    <property type="evidence" value="ECO:0007669"/>
    <property type="project" value="UniProtKB-KW"/>
</dbReference>
<dbReference type="AlphaFoldDB" id="A0A401IWM9"/>
<name>A0A401IWM9_SPHXE</name>
<sequence>MIIVPDDPGPAGPDEVLKAAVRRVFDGDGFLANVWHPYRQAWVERVPFRFAFIDAPEMEQPFGPEAREFLVGLIADKELRLDPVGKESTGYMPIDPYKRVLCMAFLTEQMDVGTVDYYHEGKRGAGSVKQARPVMRNIELEMIVNGWAWVTEQYAFDRETEYFEAQDDARRDRRGLWAMDNPEPPWTFKRRQRRRSRASDGQGRLL</sequence>